<sequence length="90" mass="10179">MSADRSLIARLAAHESWARTADPSARTEPARRAMLDRFERQVDPDGVLTPQERARRAGHARKAYFTRLALRSAQARRKAPPTRADEDPTQ</sequence>
<proteinExistence type="predicted"/>
<evidence type="ECO:0000313" key="2">
    <source>
        <dbReference type="EMBL" id="SFU07583.1"/>
    </source>
</evidence>
<name>A0A1I7D776_9ACTN</name>
<organism evidence="2 3">
    <name type="scientific">Geodermatophilus amargosae</name>
    <dbReference type="NCBI Taxonomy" id="1296565"/>
    <lineage>
        <taxon>Bacteria</taxon>
        <taxon>Bacillati</taxon>
        <taxon>Actinomycetota</taxon>
        <taxon>Actinomycetes</taxon>
        <taxon>Geodermatophilales</taxon>
        <taxon>Geodermatophilaceae</taxon>
        <taxon>Geodermatophilus</taxon>
    </lineage>
</organism>
<feature type="region of interest" description="Disordered" evidence="1">
    <location>
        <begin position="71"/>
        <end position="90"/>
    </location>
</feature>
<gene>
    <name evidence="2" type="ORF">SAMN05660657_05410</name>
</gene>
<protein>
    <submittedName>
        <fullName evidence="2">Uncharacterized protein</fullName>
    </submittedName>
</protein>
<feature type="region of interest" description="Disordered" evidence="1">
    <location>
        <begin position="37"/>
        <end position="58"/>
    </location>
</feature>
<accession>A0A1I7D776</accession>
<dbReference type="EMBL" id="FPBA01000037">
    <property type="protein sequence ID" value="SFU07583.1"/>
    <property type="molecule type" value="Genomic_DNA"/>
</dbReference>
<evidence type="ECO:0000256" key="1">
    <source>
        <dbReference type="SAM" id="MobiDB-lite"/>
    </source>
</evidence>
<dbReference type="OrthoDB" id="3432435at2"/>
<reference evidence="3" key="1">
    <citation type="submission" date="2016-10" db="EMBL/GenBank/DDBJ databases">
        <authorList>
            <person name="Varghese N."/>
            <person name="Submissions S."/>
        </authorList>
    </citation>
    <scope>NUCLEOTIDE SEQUENCE [LARGE SCALE GENOMIC DNA]</scope>
    <source>
        <strain evidence="3">DSM 46136</strain>
    </source>
</reference>
<keyword evidence="3" id="KW-1185">Reference proteome</keyword>
<dbReference type="RefSeq" id="WP_093584662.1">
    <property type="nucleotide sequence ID" value="NZ_FPBA01000037.1"/>
</dbReference>
<dbReference type="Proteomes" id="UP000199546">
    <property type="component" value="Unassembled WGS sequence"/>
</dbReference>
<dbReference type="AlphaFoldDB" id="A0A1I7D776"/>
<evidence type="ECO:0000313" key="3">
    <source>
        <dbReference type="Proteomes" id="UP000199546"/>
    </source>
</evidence>